<proteinExistence type="predicted"/>
<gene>
    <name evidence="2" type="ORF">UABAM_02914</name>
</gene>
<evidence type="ECO:0000313" key="3">
    <source>
        <dbReference type="Proteomes" id="UP000326354"/>
    </source>
</evidence>
<protein>
    <submittedName>
        <fullName evidence="2">Uncharacterized protein</fullName>
    </submittedName>
</protein>
<sequence length="316" mass="37087">MSQKQSRIQAEIELEELQELEAKIKIISDKLEKVDRNFNLKRNLYLYLFRKKRNDSYQVVRFDIESNGGIPKKLKIVACHDRKDEFSRFSEALNIYAKRGGTKKPQLIFASDSSLKGLYERIYFKNLKENASISQCSVVLDKKVCDVDKIISIIGRNTYHFVTWVEFDSKDNKIQLDIFPEKIKEKMRIPCVVEYLYYEKFGACKDRKETYLLGNNTPNVIQYASDIDNVLGIKQQPASDAFGDELHLCPELDTIIQELKRQLHLLARDDSCEEVVKYLEVLDEYKDVTTTRKELLRSLKIIFSYEPKNYDYPDKN</sequence>
<dbReference type="EMBL" id="AP019860">
    <property type="protein sequence ID" value="BBM84553.1"/>
    <property type="molecule type" value="Genomic_DNA"/>
</dbReference>
<dbReference type="RefSeq" id="WP_151968698.1">
    <property type="nucleotide sequence ID" value="NZ_AP019860.1"/>
</dbReference>
<dbReference type="AlphaFoldDB" id="A0A5S9IMC6"/>
<evidence type="ECO:0000313" key="2">
    <source>
        <dbReference type="EMBL" id="BBM84553.1"/>
    </source>
</evidence>
<dbReference type="Proteomes" id="UP000326354">
    <property type="component" value="Chromosome"/>
</dbReference>
<keyword evidence="1" id="KW-0175">Coiled coil</keyword>
<organism evidence="2 3">
    <name type="scientific">Uabimicrobium amorphum</name>
    <dbReference type="NCBI Taxonomy" id="2596890"/>
    <lineage>
        <taxon>Bacteria</taxon>
        <taxon>Pseudomonadati</taxon>
        <taxon>Planctomycetota</taxon>
        <taxon>Candidatus Uabimicrobiia</taxon>
        <taxon>Candidatus Uabimicrobiales</taxon>
        <taxon>Candidatus Uabimicrobiaceae</taxon>
        <taxon>Candidatus Uabimicrobium</taxon>
    </lineage>
</organism>
<accession>A0A5S9IMC6</accession>
<reference evidence="2 3" key="1">
    <citation type="submission" date="2019-08" db="EMBL/GenBank/DDBJ databases">
        <title>Complete genome sequence of Candidatus Uab amorphum.</title>
        <authorList>
            <person name="Shiratori T."/>
            <person name="Suzuki S."/>
            <person name="Kakizawa Y."/>
            <person name="Ishida K."/>
        </authorList>
    </citation>
    <scope>NUCLEOTIDE SEQUENCE [LARGE SCALE GENOMIC DNA]</scope>
    <source>
        <strain evidence="2 3">SRT547</strain>
    </source>
</reference>
<keyword evidence="3" id="KW-1185">Reference proteome</keyword>
<feature type="coiled-coil region" evidence="1">
    <location>
        <begin position="3"/>
        <end position="37"/>
    </location>
</feature>
<evidence type="ECO:0000256" key="1">
    <source>
        <dbReference type="SAM" id="Coils"/>
    </source>
</evidence>
<name>A0A5S9IMC6_UABAM</name>
<dbReference type="KEGG" id="uam:UABAM_02914"/>